<reference evidence="1" key="2">
    <citation type="journal article" date="2019" name="IMA Fungus">
        <title>Genome sequencing and comparison of five Tilletia species to identify candidate genes for the detection of regulated species infecting wheat.</title>
        <authorList>
            <person name="Nguyen H.D.T."/>
            <person name="Sultana T."/>
            <person name="Kesanakurti P."/>
            <person name="Hambleton S."/>
        </authorList>
    </citation>
    <scope>NUCLEOTIDE SEQUENCE</scope>
    <source>
        <strain evidence="1">DAOMC 236422</strain>
    </source>
</reference>
<evidence type="ECO:0000313" key="1">
    <source>
        <dbReference type="EMBL" id="KAE8259838.1"/>
    </source>
</evidence>
<gene>
    <name evidence="1" type="ORF">A4X09_0g7798</name>
</gene>
<dbReference type="Proteomes" id="UP000078113">
    <property type="component" value="Unassembled WGS sequence"/>
</dbReference>
<proteinExistence type="predicted"/>
<keyword evidence="2" id="KW-1185">Reference proteome</keyword>
<dbReference type="SUPFAM" id="SSF52777">
    <property type="entry name" value="CoA-dependent acyltransferases"/>
    <property type="match status" value="1"/>
</dbReference>
<dbReference type="InterPro" id="IPR023213">
    <property type="entry name" value="CAT-like_dom_sf"/>
</dbReference>
<protein>
    <recommendedName>
        <fullName evidence="3">Condensation domain-containing protein</fullName>
    </recommendedName>
</protein>
<name>A0A8X7T152_9BASI</name>
<feature type="non-terminal residue" evidence="1">
    <location>
        <position position="430"/>
    </location>
</feature>
<sequence length="430" mass="46956">MEWLTSRQSCNGYLARTVRPSFHVSMTAVEAAVQSLLSRHHALRLKFDMNVSDAASENHGWSQRIETCPSPYKSVIVRDLTTITDSDNEIQTLAEQLTAEIDLESGINGIIGIVSASQPGSQALLIAMGPCVVDQDSMNILTEELLALLRGDWLIPPSKASLEQWSESLHTRSKEVSWEKDWDSLVGVPHRATLQQPSVMSAEHDTPIVHGWMPTTADFGESVLGKLGADPLDILLAAVADAVQEDTPSSRHPTTSAPVIWVRERITEGSSLWKEDTSRLVGPLAIEYPVSYDDAGHTSNSARTDGPDWMGDAVQRAKDARRRSRAAAIDLSILNASMGPDLVKKTAHRIVLVLNCSQHTDALVGVGEESAAIIQLCTGQGYSRLSWWYRSGVVLRNGDQVATFFEHIAQKVEEMSLACSTLPKQVLTAS</sequence>
<accession>A0A8X7T152</accession>
<evidence type="ECO:0000313" key="2">
    <source>
        <dbReference type="Proteomes" id="UP000078113"/>
    </source>
</evidence>
<reference evidence="1" key="1">
    <citation type="submission" date="2016-04" db="EMBL/GenBank/DDBJ databases">
        <authorList>
            <person name="Nguyen H.D."/>
            <person name="Samba Siva P."/>
            <person name="Cullis J."/>
            <person name="Levesque C.A."/>
            <person name="Hambleton S."/>
        </authorList>
    </citation>
    <scope>NUCLEOTIDE SEQUENCE</scope>
    <source>
        <strain evidence="1">DAOMC 236422</strain>
    </source>
</reference>
<organism evidence="1 2">
    <name type="scientific">Tilletia walkeri</name>
    <dbReference type="NCBI Taxonomy" id="117179"/>
    <lineage>
        <taxon>Eukaryota</taxon>
        <taxon>Fungi</taxon>
        <taxon>Dikarya</taxon>
        <taxon>Basidiomycota</taxon>
        <taxon>Ustilaginomycotina</taxon>
        <taxon>Exobasidiomycetes</taxon>
        <taxon>Tilletiales</taxon>
        <taxon>Tilletiaceae</taxon>
        <taxon>Tilletia</taxon>
    </lineage>
</organism>
<comment type="caution">
    <text evidence="1">The sequence shown here is derived from an EMBL/GenBank/DDBJ whole genome shotgun (WGS) entry which is preliminary data.</text>
</comment>
<evidence type="ECO:0008006" key="3">
    <source>
        <dbReference type="Google" id="ProtNLM"/>
    </source>
</evidence>
<dbReference type="AlphaFoldDB" id="A0A8X7T152"/>
<dbReference type="Gene3D" id="3.30.559.10">
    <property type="entry name" value="Chloramphenicol acetyltransferase-like domain"/>
    <property type="match status" value="1"/>
</dbReference>
<dbReference type="EMBL" id="LWDG02001194">
    <property type="protein sequence ID" value="KAE8259838.1"/>
    <property type="molecule type" value="Genomic_DNA"/>
</dbReference>